<dbReference type="RefSeq" id="WP_044904637.1">
    <property type="nucleotide sequence ID" value="NZ_JAKNTM010000001.1"/>
</dbReference>
<comment type="caution">
    <text evidence="1">The sequence shown here is derived from an EMBL/GenBank/DDBJ whole genome shotgun (WGS) entry which is preliminary data.</text>
</comment>
<accession>A0A099IA68</accession>
<evidence type="ECO:0000313" key="2">
    <source>
        <dbReference type="Proteomes" id="UP000030008"/>
    </source>
</evidence>
<reference evidence="1 2" key="1">
    <citation type="submission" date="2014-08" db="EMBL/GenBank/DDBJ databases">
        <title>Clostridium innocuum, an unnegligible vancomycin-resistant pathogen causing extra-intestinal infections.</title>
        <authorList>
            <person name="Feng Y."/>
            <person name="Chiu C.-H."/>
        </authorList>
    </citation>
    <scope>NUCLEOTIDE SEQUENCE [LARGE SCALE GENOMIC DNA]</scope>
    <source>
        <strain evidence="1 2">AN88</strain>
    </source>
</reference>
<evidence type="ECO:0000313" key="1">
    <source>
        <dbReference type="EMBL" id="KGJ54112.1"/>
    </source>
</evidence>
<organism evidence="1 2">
    <name type="scientific">Clostridium innocuum</name>
    <dbReference type="NCBI Taxonomy" id="1522"/>
    <lineage>
        <taxon>Bacteria</taxon>
        <taxon>Bacillati</taxon>
        <taxon>Bacillota</taxon>
        <taxon>Clostridia</taxon>
        <taxon>Eubacteriales</taxon>
        <taxon>Clostridiaceae</taxon>
        <taxon>Clostridium</taxon>
    </lineage>
</organism>
<gene>
    <name evidence="1" type="ORF">CIAN88_06100</name>
</gene>
<dbReference type="Proteomes" id="UP000030008">
    <property type="component" value="Unassembled WGS sequence"/>
</dbReference>
<dbReference type="AlphaFoldDB" id="A0A099IA68"/>
<name>A0A099IA68_CLOIN</name>
<dbReference type="EMBL" id="JQIF01000023">
    <property type="protein sequence ID" value="KGJ54112.1"/>
    <property type="molecule type" value="Genomic_DNA"/>
</dbReference>
<proteinExistence type="predicted"/>
<protein>
    <submittedName>
        <fullName evidence="1">Uncharacterized protein</fullName>
    </submittedName>
</protein>
<sequence>MKRIKKKPHTAIESVELKDMSAKDIIWEILSWTNNGHPRKSEVPSALHFDRETKTILIDKDLLMVAIQIISPYQENRDIKLMSRDEIKKWLTLRQKKQML</sequence>